<evidence type="ECO:0000256" key="2">
    <source>
        <dbReference type="ARBA" id="ARBA00015212"/>
    </source>
</evidence>
<comment type="similarity">
    <text evidence="1 6">Belongs to the C1D family.</text>
</comment>
<dbReference type="GO" id="GO:0003677">
    <property type="term" value="F:DNA binding"/>
    <property type="evidence" value="ECO:0007669"/>
    <property type="project" value="UniProtKB-KW"/>
</dbReference>
<comment type="subcellular location">
    <subcellularLocation>
        <location evidence="6">Cytoplasm</location>
    </subcellularLocation>
    <subcellularLocation>
        <location evidence="6">Nucleus</location>
        <location evidence="6">Nucleolus</location>
    </subcellularLocation>
</comment>
<dbReference type="GO" id="GO:0005730">
    <property type="term" value="C:nucleolus"/>
    <property type="evidence" value="ECO:0007669"/>
    <property type="project" value="UniProtKB-SubCell"/>
</dbReference>
<dbReference type="InterPro" id="IPR011082">
    <property type="entry name" value="Exosome-assoc_fac/DNA_repair"/>
</dbReference>
<evidence type="ECO:0000256" key="4">
    <source>
        <dbReference type="ARBA" id="ARBA00022884"/>
    </source>
</evidence>
<keyword evidence="4 6" id="KW-0694">RNA-binding</keyword>
<gene>
    <name evidence="7" type="ORF">FD755_002187</name>
</gene>
<comment type="subunit">
    <text evidence="6">Monomer and homodimer.</text>
</comment>
<name>A0A5J5N3H2_MUNRE</name>
<sequence length="107" mass="12086">MAGEEINEDYSVEIHEYLSTFENSIGGVDEMLKTKMSSLAYILNSMFGVYLATCGVSPKEHPKKQELERIRVYMNRVKEITGKKKTSELDSGAALRFVKKYPLGSKT</sequence>
<dbReference type="Proteomes" id="UP000326062">
    <property type="component" value="Chromosome 1"/>
</dbReference>
<proteinExistence type="inferred from homology"/>
<dbReference type="GO" id="GO:0000178">
    <property type="term" value="C:exosome (RNase complex)"/>
    <property type="evidence" value="ECO:0007669"/>
    <property type="project" value="TreeGrafter"/>
</dbReference>
<dbReference type="GO" id="GO:0003723">
    <property type="term" value="F:RNA binding"/>
    <property type="evidence" value="ECO:0007669"/>
    <property type="project" value="UniProtKB-UniRule"/>
</dbReference>
<evidence type="ECO:0000256" key="1">
    <source>
        <dbReference type="ARBA" id="ARBA00009154"/>
    </source>
</evidence>
<keyword evidence="8" id="KW-1185">Reference proteome</keyword>
<dbReference type="GO" id="GO:0000460">
    <property type="term" value="P:maturation of 5.8S rRNA"/>
    <property type="evidence" value="ECO:0007669"/>
    <property type="project" value="TreeGrafter"/>
</dbReference>
<keyword evidence="6" id="KW-0963">Cytoplasm</keyword>
<evidence type="ECO:0000313" key="8">
    <source>
        <dbReference type="Proteomes" id="UP000326062"/>
    </source>
</evidence>
<keyword evidence="6" id="KW-0238">DNA-binding</keyword>
<dbReference type="GO" id="GO:0010468">
    <property type="term" value="P:regulation of gene expression"/>
    <property type="evidence" value="ECO:0007669"/>
    <property type="project" value="TreeGrafter"/>
</dbReference>
<dbReference type="EMBL" id="VCEB01000001">
    <property type="protein sequence ID" value="KAB0387231.1"/>
    <property type="molecule type" value="Genomic_DNA"/>
</dbReference>
<dbReference type="InterPro" id="IPR007146">
    <property type="entry name" value="Sas10/Utp3/C1D"/>
</dbReference>
<dbReference type="Pfam" id="PF04000">
    <property type="entry name" value="Sas10_Utp3"/>
    <property type="match status" value="1"/>
</dbReference>
<comment type="caution">
    <text evidence="7">The sequence shown here is derived from an EMBL/GenBank/DDBJ whole genome shotgun (WGS) entry which is preliminary data.</text>
</comment>
<protein>
    <recommendedName>
        <fullName evidence="2 6">Nuclear nucleic acid-binding protein C1D</fullName>
    </recommendedName>
</protein>
<reference evidence="7 8" key="1">
    <citation type="submission" date="2019-06" db="EMBL/GenBank/DDBJ databases">
        <title>Discovery of a novel chromosome fission-fusion reversal in muntjac.</title>
        <authorList>
            <person name="Mudd A.B."/>
            <person name="Bredeson J.V."/>
            <person name="Baum R."/>
            <person name="Hockemeyer D."/>
            <person name="Rokhsar D.S."/>
        </authorList>
    </citation>
    <scope>NUCLEOTIDE SEQUENCE [LARGE SCALE GENOMIC DNA]</scope>
    <source>
        <strain evidence="7">UCam_UCB_Mr</strain>
        <tissue evidence="7">Fibroblast cell line</tissue>
    </source>
</reference>
<keyword evidence="5 6" id="KW-0539">Nucleus</keyword>
<dbReference type="PANTHER" id="PTHR15341:SF3">
    <property type="entry name" value="NUCLEAR NUCLEIC ACID-BINDING PROTEIN C1D"/>
    <property type="match status" value="1"/>
</dbReference>
<evidence type="ECO:0000256" key="6">
    <source>
        <dbReference type="RuleBase" id="RU368003"/>
    </source>
</evidence>
<dbReference type="GO" id="GO:0005737">
    <property type="term" value="C:cytoplasm"/>
    <property type="evidence" value="ECO:0007669"/>
    <property type="project" value="UniProtKB-SubCell"/>
</dbReference>
<evidence type="ECO:0000256" key="5">
    <source>
        <dbReference type="ARBA" id="ARBA00023242"/>
    </source>
</evidence>
<keyword evidence="3 6" id="KW-0698">rRNA processing</keyword>
<evidence type="ECO:0000256" key="3">
    <source>
        <dbReference type="ARBA" id="ARBA00022552"/>
    </source>
</evidence>
<dbReference type="PANTHER" id="PTHR15341">
    <property type="entry name" value="SUN-COR STEROID HORMONE RECEPTOR CO-REPRESSOR"/>
    <property type="match status" value="1"/>
</dbReference>
<accession>A0A5J5N3H2</accession>
<organism evidence="7 8">
    <name type="scientific">Muntiacus reevesi</name>
    <name type="common">Reeves' muntjac</name>
    <name type="synonym">Cervus reevesi</name>
    <dbReference type="NCBI Taxonomy" id="9886"/>
    <lineage>
        <taxon>Eukaryota</taxon>
        <taxon>Metazoa</taxon>
        <taxon>Chordata</taxon>
        <taxon>Craniata</taxon>
        <taxon>Vertebrata</taxon>
        <taxon>Euteleostomi</taxon>
        <taxon>Mammalia</taxon>
        <taxon>Eutheria</taxon>
        <taxon>Laurasiatheria</taxon>
        <taxon>Artiodactyla</taxon>
        <taxon>Ruminantia</taxon>
        <taxon>Pecora</taxon>
        <taxon>Cervidae</taxon>
        <taxon>Muntiacinae</taxon>
        <taxon>Muntiacus</taxon>
    </lineage>
</organism>
<evidence type="ECO:0000313" key="7">
    <source>
        <dbReference type="EMBL" id="KAB0387231.1"/>
    </source>
</evidence>
<comment type="function">
    <text evidence="6">Plays a role in the recruitment of the exosome to pre-rRNA to mediate the 3'-5' end processing of the 5.8S rRNA.</text>
</comment>
<dbReference type="AlphaFoldDB" id="A0A5J5N3H2"/>